<dbReference type="InterPro" id="IPR010998">
    <property type="entry name" value="Integrase_recombinase_N"/>
</dbReference>
<dbReference type="Pfam" id="PF20172">
    <property type="entry name" value="DUF6538"/>
    <property type="match status" value="1"/>
</dbReference>
<sequence>MRIPHHLVRSSTGLWSFRQRVPADLHGVVGRRIIKRTLRTNDLRQAQVNALDLATGYARAFALLRGLPMGWSDKKGVDALIAEVATGKTRDLTVERVHRPDGTIKEIWQIDTPEDARLYRKATGGHTDAAAAPVPVSAPVPPPPRSKIEPITLGKAQDAWLASLVNRTLPKTLSIKKTAIAGLTNFLGPNTKVARITRNDVARWFQHMRDNKISSPTLHSKQSYIGGEDGFFSWAMTAGYYPMGENPCTGHAKYSIREKRDRRKKFSFKAYEPKQLHALFAPAALANLPLSVRWACLIGLYTGARVSEVGQLRGADILEEDGIPCIHFTDQGEHQHLKTEVSDRKVPIHQDLLALGFGAWVDALKAEGHDRLFPNAKPTAKNGAGNWITKAFGRHLDVVAKQWGPGKRGFHSLRKTMIQEMQGRAVASEMRAQIVGHELGDEHHGTYSRDFSASEKLHGTAAGDDFKSAGLSVLDYRLDLDGLRSIL</sequence>
<dbReference type="Gene3D" id="1.10.150.130">
    <property type="match status" value="1"/>
</dbReference>
<feature type="domain" description="DUF6538" evidence="5">
    <location>
        <begin position="6"/>
        <end position="65"/>
    </location>
</feature>
<accession>A0A3N2RDI8</accession>
<comment type="similarity">
    <text evidence="1">Belongs to the 'phage' integrase family.</text>
</comment>
<keyword evidence="4" id="KW-0233">DNA recombination</keyword>
<dbReference type="PANTHER" id="PTHR30349">
    <property type="entry name" value="PHAGE INTEGRASE-RELATED"/>
    <property type="match status" value="1"/>
</dbReference>
<dbReference type="SUPFAM" id="SSF56349">
    <property type="entry name" value="DNA breaking-rejoining enzymes"/>
    <property type="match status" value="1"/>
</dbReference>
<evidence type="ECO:0000256" key="4">
    <source>
        <dbReference type="ARBA" id="ARBA00023172"/>
    </source>
</evidence>
<dbReference type="GO" id="GO:0015074">
    <property type="term" value="P:DNA integration"/>
    <property type="evidence" value="ECO:0007669"/>
    <property type="project" value="UniProtKB-KW"/>
</dbReference>
<protein>
    <submittedName>
        <fullName evidence="6">Integrase</fullName>
    </submittedName>
</protein>
<evidence type="ECO:0000313" key="6">
    <source>
        <dbReference type="EMBL" id="ROU05478.1"/>
    </source>
</evidence>
<dbReference type="InterPro" id="IPR050090">
    <property type="entry name" value="Tyrosine_recombinase_XerCD"/>
</dbReference>
<dbReference type="CDD" id="cd01184">
    <property type="entry name" value="INT_C_like_1"/>
    <property type="match status" value="1"/>
</dbReference>
<evidence type="ECO:0000259" key="5">
    <source>
        <dbReference type="Pfam" id="PF20172"/>
    </source>
</evidence>
<evidence type="ECO:0000256" key="3">
    <source>
        <dbReference type="ARBA" id="ARBA00023125"/>
    </source>
</evidence>
<dbReference type="Gene3D" id="1.10.443.10">
    <property type="entry name" value="Intergrase catalytic core"/>
    <property type="match status" value="1"/>
</dbReference>
<keyword evidence="3" id="KW-0238">DNA-binding</keyword>
<dbReference type="Proteomes" id="UP000275910">
    <property type="component" value="Unassembled WGS sequence"/>
</dbReference>
<dbReference type="AlphaFoldDB" id="A0A3N2RDI8"/>
<dbReference type="PANTHER" id="PTHR30349:SF41">
    <property type="entry name" value="INTEGRASE_RECOMBINASE PROTEIN MJ0367-RELATED"/>
    <property type="match status" value="1"/>
</dbReference>
<dbReference type="InterPro" id="IPR011010">
    <property type="entry name" value="DNA_brk_join_enz"/>
</dbReference>
<evidence type="ECO:0000256" key="1">
    <source>
        <dbReference type="ARBA" id="ARBA00008857"/>
    </source>
</evidence>
<organism evidence="6 7">
    <name type="scientific">Lysobacter enzymogenes</name>
    <dbReference type="NCBI Taxonomy" id="69"/>
    <lineage>
        <taxon>Bacteria</taxon>
        <taxon>Pseudomonadati</taxon>
        <taxon>Pseudomonadota</taxon>
        <taxon>Gammaproteobacteria</taxon>
        <taxon>Lysobacterales</taxon>
        <taxon>Lysobacteraceae</taxon>
        <taxon>Lysobacter</taxon>
    </lineage>
</organism>
<dbReference type="InterPro" id="IPR013762">
    <property type="entry name" value="Integrase-like_cat_sf"/>
</dbReference>
<dbReference type="RefSeq" id="WP_123648869.1">
    <property type="nucleotide sequence ID" value="NZ_RCTY01000045.1"/>
</dbReference>
<proteinExistence type="inferred from homology"/>
<reference evidence="6 7" key="1">
    <citation type="submission" date="2018-10" db="EMBL/GenBank/DDBJ databases">
        <title>The genome of Lysobacter enzymogenes OH11.</title>
        <authorList>
            <person name="Liu F."/>
            <person name="Zhao Y."/>
            <person name="Qian G."/>
            <person name="Chen Y."/>
            <person name="Xu H."/>
        </authorList>
    </citation>
    <scope>NUCLEOTIDE SEQUENCE [LARGE SCALE GENOMIC DNA]</scope>
    <source>
        <strain evidence="6 7">OH11</strain>
    </source>
</reference>
<evidence type="ECO:0000313" key="7">
    <source>
        <dbReference type="Proteomes" id="UP000275910"/>
    </source>
</evidence>
<comment type="caution">
    <text evidence="6">The sequence shown here is derived from an EMBL/GenBank/DDBJ whole genome shotgun (WGS) entry which is preliminary data.</text>
</comment>
<gene>
    <name evidence="6" type="ORF">D9T17_18905</name>
</gene>
<evidence type="ECO:0000256" key="2">
    <source>
        <dbReference type="ARBA" id="ARBA00022908"/>
    </source>
</evidence>
<dbReference type="InterPro" id="IPR046668">
    <property type="entry name" value="DUF6538"/>
</dbReference>
<dbReference type="GO" id="GO:0003677">
    <property type="term" value="F:DNA binding"/>
    <property type="evidence" value="ECO:0007669"/>
    <property type="project" value="UniProtKB-KW"/>
</dbReference>
<keyword evidence="2" id="KW-0229">DNA integration</keyword>
<name>A0A3N2RDI8_LYSEN</name>
<dbReference type="GO" id="GO:0006310">
    <property type="term" value="P:DNA recombination"/>
    <property type="evidence" value="ECO:0007669"/>
    <property type="project" value="UniProtKB-KW"/>
</dbReference>
<dbReference type="EMBL" id="RCTY01000045">
    <property type="protein sequence ID" value="ROU05478.1"/>
    <property type="molecule type" value="Genomic_DNA"/>
</dbReference>